<dbReference type="FunFam" id="3.40.30.10:FF:000001">
    <property type="entry name" value="Thioredoxin"/>
    <property type="match status" value="1"/>
</dbReference>
<dbReference type="InterPro" id="IPR017937">
    <property type="entry name" value="Thioredoxin_CS"/>
</dbReference>
<dbReference type="PANTHER" id="PTHR45663:SF21">
    <property type="entry name" value="THIOREDOXIN M3, CHLOROPLASTIC"/>
    <property type="match status" value="1"/>
</dbReference>
<dbReference type="CDD" id="cd02947">
    <property type="entry name" value="TRX_family"/>
    <property type="match status" value="1"/>
</dbReference>
<dbReference type="OrthoDB" id="2121326at2759"/>
<dbReference type="InterPro" id="IPR013766">
    <property type="entry name" value="Thioredoxin_domain"/>
</dbReference>
<keyword evidence="5" id="KW-0676">Redox-active center</keyword>
<evidence type="ECO:0000256" key="3">
    <source>
        <dbReference type="ARBA" id="ARBA00022982"/>
    </source>
</evidence>
<evidence type="ECO:0000256" key="4">
    <source>
        <dbReference type="ARBA" id="ARBA00023157"/>
    </source>
</evidence>
<dbReference type="AlphaFoldDB" id="A0A2G5DRV4"/>
<dbReference type="PRINTS" id="PR00421">
    <property type="entry name" value="THIOREDOXIN"/>
</dbReference>
<dbReference type="FunCoup" id="A0A2G5DRV4">
    <property type="interactions" value="125"/>
</dbReference>
<keyword evidence="2" id="KW-0809">Transit peptide</keyword>
<evidence type="ECO:0000256" key="1">
    <source>
        <dbReference type="ARBA" id="ARBA00022448"/>
    </source>
</evidence>
<dbReference type="InParanoid" id="A0A2G5DRV4"/>
<dbReference type="Gene3D" id="3.40.30.10">
    <property type="entry name" value="Glutaredoxin"/>
    <property type="match status" value="1"/>
</dbReference>
<reference evidence="7 8" key="1">
    <citation type="submission" date="2017-09" db="EMBL/GenBank/DDBJ databases">
        <title>WGS assembly of Aquilegia coerulea Goldsmith.</title>
        <authorList>
            <person name="Hodges S."/>
            <person name="Kramer E."/>
            <person name="Nordborg M."/>
            <person name="Tomkins J."/>
            <person name="Borevitz J."/>
            <person name="Derieg N."/>
            <person name="Yan J."/>
            <person name="Mihaltcheva S."/>
            <person name="Hayes R.D."/>
            <person name="Rokhsar D."/>
        </authorList>
    </citation>
    <scope>NUCLEOTIDE SEQUENCE [LARGE SCALE GENOMIC DNA]</scope>
    <source>
        <strain evidence="8">cv. Goldsmith</strain>
    </source>
</reference>
<name>A0A2G5DRV4_AQUCA</name>
<evidence type="ECO:0000256" key="2">
    <source>
        <dbReference type="ARBA" id="ARBA00022946"/>
    </source>
</evidence>
<evidence type="ECO:0000313" key="8">
    <source>
        <dbReference type="Proteomes" id="UP000230069"/>
    </source>
</evidence>
<evidence type="ECO:0000259" key="6">
    <source>
        <dbReference type="PROSITE" id="PS51352"/>
    </source>
</evidence>
<organism evidence="7 8">
    <name type="scientific">Aquilegia coerulea</name>
    <name type="common">Rocky mountain columbine</name>
    <dbReference type="NCBI Taxonomy" id="218851"/>
    <lineage>
        <taxon>Eukaryota</taxon>
        <taxon>Viridiplantae</taxon>
        <taxon>Streptophyta</taxon>
        <taxon>Embryophyta</taxon>
        <taxon>Tracheophyta</taxon>
        <taxon>Spermatophyta</taxon>
        <taxon>Magnoliopsida</taxon>
        <taxon>Ranunculales</taxon>
        <taxon>Ranunculaceae</taxon>
        <taxon>Thalictroideae</taxon>
        <taxon>Aquilegia</taxon>
    </lineage>
</organism>
<dbReference type="GO" id="GO:0005737">
    <property type="term" value="C:cytoplasm"/>
    <property type="evidence" value="ECO:0007669"/>
    <property type="project" value="TreeGrafter"/>
</dbReference>
<keyword evidence="4" id="KW-1015">Disulfide bond</keyword>
<dbReference type="STRING" id="218851.A0A2G5DRV4"/>
<dbReference type="PROSITE" id="PS00194">
    <property type="entry name" value="THIOREDOXIN_1"/>
    <property type="match status" value="1"/>
</dbReference>
<dbReference type="Proteomes" id="UP000230069">
    <property type="component" value="Unassembled WGS sequence"/>
</dbReference>
<dbReference type="GO" id="GO:0015035">
    <property type="term" value="F:protein-disulfide reductase activity"/>
    <property type="evidence" value="ECO:0007669"/>
    <property type="project" value="TreeGrafter"/>
</dbReference>
<dbReference type="PANTHER" id="PTHR45663">
    <property type="entry name" value="GEO12009P1"/>
    <property type="match status" value="1"/>
</dbReference>
<sequence length="186" mass="20980">MAFVYSTPHSLSCARFIAMQTCSSLIPFQRQNRSCYKDYSISLHFQSQTTKPISKSQFPSIHNNKSSTRSLKITCTRSHDMAVVSGDTWDECVLSSDIPVLVEFWAAWCGPCRMVHREMEEIAKEYSGKINCYMLKADENMGIADKYGIKVVPVVLLFKNGEKCDSVTGTMPNYVYMAAIEKLLSS</sequence>
<proteinExistence type="predicted"/>
<gene>
    <name evidence="7" type="ORF">AQUCO_01500046v1</name>
</gene>
<dbReference type="PROSITE" id="PS51352">
    <property type="entry name" value="THIOREDOXIN_2"/>
    <property type="match status" value="1"/>
</dbReference>
<dbReference type="SUPFAM" id="SSF52833">
    <property type="entry name" value="Thioredoxin-like"/>
    <property type="match status" value="1"/>
</dbReference>
<dbReference type="InterPro" id="IPR036249">
    <property type="entry name" value="Thioredoxin-like_sf"/>
</dbReference>
<keyword evidence="3" id="KW-0249">Electron transport</keyword>
<accession>A0A2G5DRV4</accession>
<evidence type="ECO:0000256" key="5">
    <source>
        <dbReference type="ARBA" id="ARBA00023284"/>
    </source>
</evidence>
<keyword evidence="1" id="KW-0813">Transport</keyword>
<feature type="domain" description="Thioredoxin" evidence="6">
    <location>
        <begin position="47"/>
        <end position="185"/>
    </location>
</feature>
<keyword evidence="8" id="KW-1185">Reference proteome</keyword>
<dbReference type="Pfam" id="PF00085">
    <property type="entry name" value="Thioredoxin"/>
    <property type="match status" value="1"/>
</dbReference>
<evidence type="ECO:0000313" key="7">
    <source>
        <dbReference type="EMBL" id="PIA46254.1"/>
    </source>
</evidence>
<dbReference type="EMBL" id="KZ305032">
    <property type="protein sequence ID" value="PIA46254.1"/>
    <property type="molecule type" value="Genomic_DNA"/>
</dbReference>
<protein>
    <recommendedName>
        <fullName evidence="6">Thioredoxin domain-containing protein</fullName>
    </recommendedName>
</protein>